<dbReference type="Pfam" id="PF00665">
    <property type="entry name" value="rve"/>
    <property type="match status" value="1"/>
</dbReference>
<dbReference type="InterPro" id="IPR012337">
    <property type="entry name" value="RNaseH-like_sf"/>
</dbReference>
<dbReference type="InterPro" id="IPR043128">
    <property type="entry name" value="Rev_trsase/Diguanyl_cyclase"/>
</dbReference>
<dbReference type="EMBL" id="BMAU01021400">
    <property type="protein sequence ID" value="GFY31726.1"/>
    <property type="molecule type" value="Genomic_DNA"/>
</dbReference>
<feature type="region of interest" description="Disordered" evidence="1">
    <location>
        <begin position="500"/>
        <end position="527"/>
    </location>
</feature>
<feature type="domain" description="Reverse transcriptase" evidence="2">
    <location>
        <begin position="1"/>
        <end position="102"/>
    </location>
</feature>
<name>A0A8X7BHB5_TRICX</name>
<keyword evidence="5" id="KW-1185">Reference proteome</keyword>
<dbReference type="Proteomes" id="UP000887159">
    <property type="component" value="Unassembled WGS sequence"/>
</dbReference>
<dbReference type="SUPFAM" id="SSF56672">
    <property type="entry name" value="DNA/RNA polymerases"/>
    <property type="match status" value="1"/>
</dbReference>
<dbReference type="GO" id="GO:0071897">
    <property type="term" value="P:DNA biosynthetic process"/>
    <property type="evidence" value="ECO:0007669"/>
    <property type="project" value="UniProtKB-ARBA"/>
</dbReference>
<dbReference type="Gene3D" id="3.30.70.270">
    <property type="match status" value="2"/>
</dbReference>
<dbReference type="GO" id="GO:0042575">
    <property type="term" value="C:DNA polymerase complex"/>
    <property type="evidence" value="ECO:0007669"/>
    <property type="project" value="UniProtKB-ARBA"/>
</dbReference>
<accession>A0A8X7BHB5</accession>
<dbReference type="InterPro" id="IPR043502">
    <property type="entry name" value="DNA/RNA_pol_sf"/>
</dbReference>
<dbReference type="GO" id="GO:0015074">
    <property type="term" value="P:DNA integration"/>
    <property type="evidence" value="ECO:0007669"/>
    <property type="project" value="InterPro"/>
</dbReference>
<evidence type="ECO:0000313" key="5">
    <source>
        <dbReference type="Proteomes" id="UP000887159"/>
    </source>
</evidence>
<evidence type="ECO:0000259" key="2">
    <source>
        <dbReference type="PROSITE" id="PS50878"/>
    </source>
</evidence>
<dbReference type="SUPFAM" id="SSF53098">
    <property type="entry name" value="Ribonuclease H-like"/>
    <property type="match status" value="1"/>
</dbReference>
<dbReference type="InterPro" id="IPR001584">
    <property type="entry name" value="Integrase_cat-core"/>
</dbReference>
<reference evidence="4" key="1">
    <citation type="submission" date="2020-08" db="EMBL/GenBank/DDBJ databases">
        <title>Multicomponent nature underlies the extraordinary mechanical properties of spider dragline silk.</title>
        <authorList>
            <person name="Kono N."/>
            <person name="Nakamura H."/>
            <person name="Mori M."/>
            <person name="Yoshida Y."/>
            <person name="Ohtoshi R."/>
            <person name="Malay A.D."/>
            <person name="Moran D.A.P."/>
            <person name="Tomita M."/>
            <person name="Numata K."/>
            <person name="Arakawa K."/>
        </authorList>
    </citation>
    <scope>NUCLEOTIDE SEQUENCE</scope>
</reference>
<comment type="caution">
    <text evidence="4">The sequence shown here is derived from an EMBL/GenBank/DDBJ whole genome shotgun (WGS) entry which is preliminary data.</text>
</comment>
<sequence length="538" mass="60647">MEPNDIPKTVVITPIGLFEYVYMTFGLRNAAQTMQRFIDSIIRDIPCCYSYVDDLLIASADHESHKRDLDLVFSKLGERGIIVNPQKCVFGQFELKFLGFLVSSNGISPLPEKIQFLKDFPLPKTVQELRRFLATLNFYHRFLKGAAEEQACLHDLVKNKVKRDNTPVVWDDVTKSAFESCKKLITNATALSFPAADARLSIYLSVKHFRHMLEGRECQRSKVSRHTKSPVSTFPLPSARFSNVHIDVVGPLSPVRGMSYLLTCVDRFTRWPEVFSIPDQAADTIARTFLLGWIARFGVPERITSDRGTNFQSNLFSSLSKFLGVEQIRTTSFHPQSNGAVERFHRHLKSALMTHLPESWLDSLPMVLLGIRSSFKQDLEASSAELVYGTTLKLPGEFFVNTPATTSTTSFLQSLRQHVRSFHPVPVKHHGSNPVFISKDLLQASHVFLRIDRVRKALEPPYAGPFKVLSRTDKVFKLEINGKAVSVSIDRLKAAHSFSDCESTSSSPIPTSKSPKDVITRSGRRSQRVVRFQMPSSV</sequence>
<dbReference type="FunFam" id="3.30.420.10:FF:000032">
    <property type="entry name" value="Retrovirus-related Pol polyprotein from transposon 297-like Protein"/>
    <property type="match status" value="1"/>
</dbReference>
<gene>
    <name evidence="4" type="primary">pol</name>
    <name evidence="4" type="ORF">TNCV_4200351</name>
</gene>
<protein>
    <submittedName>
        <fullName evidence="4">Retrovirus-related Pol polyprotein from transposon opus</fullName>
    </submittedName>
</protein>
<dbReference type="PROSITE" id="PS50994">
    <property type="entry name" value="INTEGRASE"/>
    <property type="match status" value="1"/>
</dbReference>
<proteinExistence type="predicted"/>
<dbReference type="PROSITE" id="PS50878">
    <property type="entry name" value="RT_POL"/>
    <property type="match status" value="1"/>
</dbReference>
<organism evidence="4 5">
    <name type="scientific">Trichonephila clavipes</name>
    <name type="common">Golden silk orbweaver</name>
    <name type="synonym">Nephila clavipes</name>
    <dbReference type="NCBI Taxonomy" id="2585209"/>
    <lineage>
        <taxon>Eukaryota</taxon>
        <taxon>Metazoa</taxon>
        <taxon>Ecdysozoa</taxon>
        <taxon>Arthropoda</taxon>
        <taxon>Chelicerata</taxon>
        <taxon>Arachnida</taxon>
        <taxon>Araneae</taxon>
        <taxon>Araneomorphae</taxon>
        <taxon>Entelegynae</taxon>
        <taxon>Araneoidea</taxon>
        <taxon>Nephilidae</taxon>
        <taxon>Trichonephila</taxon>
    </lineage>
</organism>
<dbReference type="PANTHER" id="PTHR37984">
    <property type="entry name" value="PROTEIN CBG26694"/>
    <property type="match status" value="1"/>
</dbReference>
<dbReference type="CDD" id="cd01647">
    <property type="entry name" value="RT_LTR"/>
    <property type="match status" value="1"/>
</dbReference>
<evidence type="ECO:0000256" key="1">
    <source>
        <dbReference type="SAM" id="MobiDB-lite"/>
    </source>
</evidence>
<dbReference type="AlphaFoldDB" id="A0A8X7BHB5"/>
<dbReference type="FunFam" id="3.30.70.270:FF:000003">
    <property type="entry name" value="Transposon Ty3-G Gag-Pol polyprotein"/>
    <property type="match status" value="1"/>
</dbReference>
<dbReference type="Pfam" id="PF00078">
    <property type="entry name" value="RVT_1"/>
    <property type="match status" value="1"/>
</dbReference>
<evidence type="ECO:0000313" key="4">
    <source>
        <dbReference type="EMBL" id="GFY31726.1"/>
    </source>
</evidence>
<dbReference type="Gene3D" id="3.10.10.10">
    <property type="entry name" value="HIV Type 1 Reverse Transcriptase, subunit A, domain 1"/>
    <property type="match status" value="1"/>
</dbReference>
<feature type="domain" description="Integrase catalytic" evidence="3">
    <location>
        <begin position="231"/>
        <end position="403"/>
    </location>
</feature>
<dbReference type="GO" id="GO:0003676">
    <property type="term" value="F:nucleic acid binding"/>
    <property type="evidence" value="ECO:0007669"/>
    <property type="project" value="InterPro"/>
</dbReference>
<dbReference type="InterPro" id="IPR000477">
    <property type="entry name" value="RT_dom"/>
</dbReference>
<evidence type="ECO:0000259" key="3">
    <source>
        <dbReference type="PROSITE" id="PS50994"/>
    </source>
</evidence>
<dbReference type="InterPro" id="IPR036397">
    <property type="entry name" value="RNaseH_sf"/>
</dbReference>
<dbReference type="InterPro" id="IPR050951">
    <property type="entry name" value="Retrovirus_Pol_polyprotein"/>
</dbReference>
<dbReference type="Gene3D" id="3.30.420.10">
    <property type="entry name" value="Ribonuclease H-like superfamily/Ribonuclease H"/>
    <property type="match status" value="1"/>
</dbReference>
<feature type="compositionally biased region" description="Low complexity" evidence="1">
    <location>
        <begin position="503"/>
        <end position="513"/>
    </location>
</feature>
<dbReference type="PANTHER" id="PTHR37984:SF5">
    <property type="entry name" value="PROTEIN NYNRIN-LIKE"/>
    <property type="match status" value="1"/>
</dbReference>